<dbReference type="PANTHER" id="PTHR24221">
    <property type="entry name" value="ATP-BINDING CASSETTE SUB-FAMILY B"/>
    <property type="match status" value="1"/>
</dbReference>
<feature type="transmembrane region" description="Helical" evidence="9">
    <location>
        <begin position="163"/>
        <end position="181"/>
    </location>
</feature>
<dbReference type="PROSITE" id="PS50929">
    <property type="entry name" value="ABC_TM1F"/>
    <property type="match status" value="1"/>
</dbReference>
<gene>
    <name evidence="12" type="ORF">HMPREF1143_1380</name>
</gene>
<feature type="domain" description="ABC transmembrane type-1" evidence="11">
    <location>
        <begin position="25"/>
        <end position="305"/>
    </location>
</feature>
<keyword evidence="4 9" id="KW-0812">Transmembrane</keyword>
<dbReference type="Pfam" id="PF00005">
    <property type="entry name" value="ABC_tran"/>
    <property type="match status" value="1"/>
</dbReference>
<dbReference type="FunFam" id="3.40.50.300:FF:000221">
    <property type="entry name" value="Multidrug ABC transporter ATP-binding protein"/>
    <property type="match status" value="1"/>
</dbReference>
<dbReference type="GO" id="GO:0016887">
    <property type="term" value="F:ATP hydrolysis activity"/>
    <property type="evidence" value="ECO:0007669"/>
    <property type="project" value="InterPro"/>
</dbReference>
<evidence type="ECO:0000313" key="13">
    <source>
        <dbReference type="Proteomes" id="UP000005244"/>
    </source>
</evidence>
<keyword evidence="6 12" id="KW-0067">ATP-binding</keyword>
<keyword evidence="5" id="KW-0547">Nucleotide-binding</keyword>
<keyword evidence="7 9" id="KW-1133">Transmembrane helix</keyword>
<dbReference type="SMART" id="SM00382">
    <property type="entry name" value="AAA"/>
    <property type="match status" value="1"/>
</dbReference>
<name>J4WEF9_9FIRM</name>
<dbReference type="Gene3D" id="3.40.50.300">
    <property type="entry name" value="P-loop containing nucleotide triphosphate hydrolases"/>
    <property type="match status" value="1"/>
</dbReference>
<dbReference type="EMBL" id="ALNK01000014">
    <property type="protein sequence ID" value="EJU23741.1"/>
    <property type="molecule type" value="Genomic_DNA"/>
</dbReference>
<evidence type="ECO:0000256" key="4">
    <source>
        <dbReference type="ARBA" id="ARBA00022692"/>
    </source>
</evidence>
<dbReference type="PROSITE" id="PS00211">
    <property type="entry name" value="ABC_TRANSPORTER_1"/>
    <property type="match status" value="1"/>
</dbReference>
<dbReference type="AlphaFoldDB" id="J4WEF9"/>
<dbReference type="PANTHER" id="PTHR24221:SF397">
    <property type="entry name" value="ABC TRANSPORTER, ATP-BINDING TRANSMEMBRANE PROTEIN"/>
    <property type="match status" value="1"/>
</dbReference>
<dbReference type="GO" id="GO:0005886">
    <property type="term" value="C:plasma membrane"/>
    <property type="evidence" value="ECO:0007669"/>
    <property type="project" value="UniProtKB-SubCell"/>
</dbReference>
<dbReference type="InterPro" id="IPR039421">
    <property type="entry name" value="Type_1_exporter"/>
</dbReference>
<evidence type="ECO:0000256" key="5">
    <source>
        <dbReference type="ARBA" id="ARBA00022741"/>
    </source>
</evidence>
<reference evidence="12 13" key="1">
    <citation type="submission" date="2012-07" db="EMBL/GenBank/DDBJ databases">
        <authorList>
            <person name="Durkin A.S."/>
            <person name="McCorrison J."/>
            <person name="Torralba M."/>
            <person name="Gillis M."/>
            <person name="Methe B."/>
            <person name="Sutton G."/>
            <person name="Nelson K.E."/>
        </authorList>
    </citation>
    <scope>NUCLEOTIDE SEQUENCE [LARGE SCALE GENOMIC DNA]</scope>
    <source>
        <strain evidence="12 13">OBRC8</strain>
    </source>
</reference>
<evidence type="ECO:0000259" key="10">
    <source>
        <dbReference type="PROSITE" id="PS50893"/>
    </source>
</evidence>
<keyword evidence="3" id="KW-1003">Cell membrane</keyword>
<dbReference type="InterPro" id="IPR003593">
    <property type="entry name" value="AAA+_ATPase"/>
</dbReference>
<dbReference type="RefSeq" id="WP_009530571.1">
    <property type="nucleotide sequence ID" value="NZ_ALNK01000014.1"/>
</dbReference>
<dbReference type="InterPro" id="IPR036640">
    <property type="entry name" value="ABC1_TM_sf"/>
</dbReference>
<comment type="caution">
    <text evidence="12">The sequence shown here is derived from an EMBL/GenBank/DDBJ whole genome shotgun (WGS) entry which is preliminary data.</text>
</comment>
<keyword evidence="2" id="KW-0813">Transport</keyword>
<dbReference type="InterPro" id="IPR003439">
    <property type="entry name" value="ABC_transporter-like_ATP-bd"/>
</dbReference>
<dbReference type="GO" id="GO:0140359">
    <property type="term" value="F:ABC-type transporter activity"/>
    <property type="evidence" value="ECO:0007669"/>
    <property type="project" value="InterPro"/>
</dbReference>
<evidence type="ECO:0000256" key="9">
    <source>
        <dbReference type="SAM" id="Phobius"/>
    </source>
</evidence>
<evidence type="ECO:0000259" key="11">
    <source>
        <dbReference type="PROSITE" id="PS50929"/>
    </source>
</evidence>
<accession>J4WEF9</accession>
<feature type="transmembrane region" description="Helical" evidence="9">
    <location>
        <begin position="59"/>
        <end position="83"/>
    </location>
</feature>
<evidence type="ECO:0000256" key="3">
    <source>
        <dbReference type="ARBA" id="ARBA00022475"/>
    </source>
</evidence>
<dbReference type="Proteomes" id="UP000005244">
    <property type="component" value="Unassembled WGS sequence"/>
</dbReference>
<feature type="transmembrane region" description="Helical" evidence="9">
    <location>
        <begin position="137"/>
        <end position="157"/>
    </location>
</feature>
<dbReference type="SUPFAM" id="SSF90123">
    <property type="entry name" value="ABC transporter transmembrane region"/>
    <property type="match status" value="1"/>
</dbReference>
<evidence type="ECO:0000313" key="12">
    <source>
        <dbReference type="EMBL" id="EJU23741.1"/>
    </source>
</evidence>
<sequence>MKEKSPVVILWELAHKEHSKLKTSVFIATVGVIAGVIPYIAASHILIYLMNGNGRLELYLLWMGIGLVSYILKSILYSIALSVSHKATFSVLKDIRLRMLDKLPKMPLGEIINVPSGNLKQIMVDQVESMEKPLAHLLPEMTSNILGSLSIFIYLLFLDWRMALLSLVSIPFGMLFMGFVMKNYAVQYEGSVKVSREMNSAIVEYVNGIEVIKTFNQDKKSYAKYKDKVIANAKYFYDWMKSCQLPVSLSKNISPTTMITVLPFGWYFYTHGSLGAEIFVPVIILSLGIAGPLLETINFVDGLAKIGTIANSIDSILEGKEQNHSDQFRDIKNFDIDLQNVKFEYEKGKEILHGISLNIKQGSTVAFVGSSGSGKSTLAKLVAGYWDINSGNIMIGGYNLMDIPLKQLYGLVAFVSQDNFLFNESIRENIRMGNPNASDEEVEDIAKRSGCHDFIVKMEHGYDTVVGSSGSHVSGGERQRISIARAMLKDAPIVIFDEATSYIDPENEVVIKKALSKLVENKTVIVIAHRLSTITDAKQIFLIEKGELISSGSHQEMLKDCKLYQKMWEAHIGVKEGEIKC</sequence>
<evidence type="ECO:0000256" key="8">
    <source>
        <dbReference type="ARBA" id="ARBA00023136"/>
    </source>
</evidence>
<dbReference type="InterPro" id="IPR017871">
    <property type="entry name" value="ABC_transporter-like_CS"/>
</dbReference>
<dbReference type="Gene3D" id="1.20.1560.10">
    <property type="entry name" value="ABC transporter type 1, transmembrane domain"/>
    <property type="match status" value="1"/>
</dbReference>
<evidence type="ECO:0000256" key="1">
    <source>
        <dbReference type="ARBA" id="ARBA00004651"/>
    </source>
</evidence>
<dbReference type="GO" id="GO:0034040">
    <property type="term" value="F:ATPase-coupled lipid transmembrane transporter activity"/>
    <property type="evidence" value="ECO:0007669"/>
    <property type="project" value="TreeGrafter"/>
</dbReference>
<protein>
    <submittedName>
        <fullName evidence="12">ABC transporter, ATP-binding protein</fullName>
    </submittedName>
</protein>
<feature type="transmembrane region" description="Helical" evidence="9">
    <location>
        <begin position="25"/>
        <end position="47"/>
    </location>
</feature>
<feature type="domain" description="ABC transporter" evidence="10">
    <location>
        <begin position="336"/>
        <end position="570"/>
    </location>
</feature>
<keyword evidence="13" id="KW-1185">Reference proteome</keyword>
<dbReference type="InterPro" id="IPR027417">
    <property type="entry name" value="P-loop_NTPase"/>
</dbReference>
<evidence type="ECO:0000256" key="6">
    <source>
        <dbReference type="ARBA" id="ARBA00022840"/>
    </source>
</evidence>
<dbReference type="PATRIC" id="fig|796941.3.peg.636"/>
<evidence type="ECO:0000256" key="2">
    <source>
        <dbReference type="ARBA" id="ARBA00022448"/>
    </source>
</evidence>
<dbReference type="GO" id="GO:0005524">
    <property type="term" value="F:ATP binding"/>
    <property type="evidence" value="ECO:0007669"/>
    <property type="project" value="UniProtKB-KW"/>
</dbReference>
<keyword evidence="8 9" id="KW-0472">Membrane</keyword>
<dbReference type="PROSITE" id="PS50893">
    <property type="entry name" value="ABC_TRANSPORTER_2"/>
    <property type="match status" value="1"/>
</dbReference>
<proteinExistence type="predicted"/>
<comment type="subcellular location">
    <subcellularLocation>
        <location evidence="1">Cell membrane</location>
        <topology evidence="1">Multi-pass membrane protein</topology>
    </subcellularLocation>
</comment>
<evidence type="ECO:0000256" key="7">
    <source>
        <dbReference type="ARBA" id="ARBA00022989"/>
    </source>
</evidence>
<dbReference type="SUPFAM" id="SSF52540">
    <property type="entry name" value="P-loop containing nucleoside triphosphate hydrolases"/>
    <property type="match status" value="1"/>
</dbReference>
<dbReference type="InterPro" id="IPR011527">
    <property type="entry name" value="ABC1_TM_dom"/>
</dbReference>
<dbReference type="Pfam" id="PF00664">
    <property type="entry name" value="ABC_membrane"/>
    <property type="match status" value="1"/>
</dbReference>
<organism evidence="12 13">
    <name type="scientific">Peptoanaerobacter stomatis</name>
    <dbReference type="NCBI Taxonomy" id="796937"/>
    <lineage>
        <taxon>Bacteria</taxon>
        <taxon>Bacillati</taxon>
        <taxon>Bacillota</taxon>
        <taxon>Clostridia</taxon>
        <taxon>Peptostreptococcales</taxon>
        <taxon>Filifactoraceae</taxon>
        <taxon>Peptoanaerobacter</taxon>
    </lineage>
</organism>